<organism evidence="2 3">
    <name type="scientific">Periplaneta americana</name>
    <name type="common">American cockroach</name>
    <name type="synonym">Blatta americana</name>
    <dbReference type="NCBI Taxonomy" id="6978"/>
    <lineage>
        <taxon>Eukaryota</taxon>
        <taxon>Metazoa</taxon>
        <taxon>Ecdysozoa</taxon>
        <taxon>Arthropoda</taxon>
        <taxon>Hexapoda</taxon>
        <taxon>Insecta</taxon>
        <taxon>Pterygota</taxon>
        <taxon>Neoptera</taxon>
        <taxon>Polyneoptera</taxon>
        <taxon>Dictyoptera</taxon>
        <taxon>Blattodea</taxon>
        <taxon>Blattoidea</taxon>
        <taxon>Blattidae</taxon>
        <taxon>Blattinae</taxon>
        <taxon>Periplaneta</taxon>
    </lineage>
</organism>
<evidence type="ECO:0000313" key="2">
    <source>
        <dbReference type="EMBL" id="KAJ4432112.1"/>
    </source>
</evidence>
<sequence>MNDIETDQEEEKELAGPLAEKKLPTEGCTGRNGEREKSSRAAKFVKGKREDGNDTIKEIKWETLENRRRKTRITSLYREHLGQKAWVDITARLEKPTYYGGNDHDFKIKCRKQKTDVDNPKASFTLEQACPLISEKEKHNPPSRVPQLQQMFLSDCIALLENHYADGQRSPATL</sequence>
<dbReference type="Proteomes" id="UP001148838">
    <property type="component" value="Unassembled WGS sequence"/>
</dbReference>
<dbReference type="EMBL" id="JAJSOF020000029">
    <property type="protein sequence ID" value="KAJ4432112.1"/>
    <property type="molecule type" value="Genomic_DNA"/>
</dbReference>
<comment type="caution">
    <text evidence="2">The sequence shown here is derived from an EMBL/GenBank/DDBJ whole genome shotgun (WGS) entry which is preliminary data.</text>
</comment>
<proteinExistence type="predicted"/>
<gene>
    <name evidence="2" type="ORF">ANN_20727</name>
</gene>
<feature type="compositionally biased region" description="Acidic residues" evidence="1">
    <location>
        <begin position="1"/>
        <end position="12"/>
    </location>
</feature>
<name>A0ABQ8SEP8_PERAM</name>
<evidence type="ECO:0000256" key="1">
    <source>
        <dbReference type="SAM" id="MobiDB-lite"/>
    </source>
</evidence>
<accession>A0ABQ8SEP8</accession>
<reference evidence="2 3" key="1">
    <citation type="journal article" date="2022" name="Allergy">
        <title>Genome assembly and annotation of Periplaneta americana reveal a comprehensive cockroach allergen profile.</title>
        <authorList>
            <person name="Wang L."/>
            <person name="Xiong Q."/>
            <person name="Saelim N."/>
            <person name="Wang L."/>
            <person name="Nong W."/>
            <person name="Wan A.T."/>
            <person name="Shi M."/>
            <person name="Liu X."/>
            <person name="Cao Q."/>
            <person name="Hui J.H.L."/>
            <person name="Sookrung N."/>
            <person name="Leung T.F."/>
            <person name="Tungtrongchitr A."/>
            <person name="Tsui S.K.W."/>
        </authorList>
    </citation>
    <scope>NUCLEOTIDE SEQUENCE [LARGE SCALE GENOMIC DNA]</scope>
    <source>
        <strain evidence="2">PWHHKU_190912</strain>
    </source>
</reference>
<evidence type="ECO:0000313" key="3">
    <source>
        <dbReference type="Proteomes" id="UP001148838"/>
    </source>
</evidence>
<keyword evidence="3" id="KW-1185">Reference proteome</keyword>
<protein>
    <submittedName>
        <fullName evidence="2">Uncharacterized protein</fullName>
    </submittedName>
</protein>
<feature type="region of interest" description="Disordered" evidence="1">
    <location>
        <begin position="1"/>
        <end position="49"/>
    </location>
</feature>